<keyword evidence="3" id="KW-0808">Transferase</keyword>
<reference evidence="3" key="1">
    <citation type="submission" date="2020-08" db="EMBL/GenBank/DDBJ databases">
        <title>Multicomponent nature underlies the extraordinary mechanical properties of spider dragline silk.</title>
        <authorList>
            <person name="Kono N."/>
            <person name="Nakamura H."/>
            <person name="Mori M."/>
            <person name="Yoshida Y."/>
            <person name="Ohtoshi R."/>
            <person name="Malay A.D."/>
            <person name="Moran D.A.P."/>
            <person name="Tomita M."/>
            <person name="Numata K."/>
            <person name="Arakawa K."/>
        </authorList>
    </citation>
    <scope>NUCLEOTIDE SEQUENCE</scope>
</reference>
<keyword evidence="2" id="KW-0067">ATP-binding</keyword>
<dbReference type="InterPro" id="IPR013641">
    <property type="entry name" value="KTI12/PSTK"/>
</dbReference>
<keyword evidence="3" id="KW-0418">Kinase</keyword>
<dbReference type="PANTHER" id="PTHR20873">
    <property type="entry name" value="L-SERYL-TRNA(SEC) KINASE"/>
    <property type="match status" value="1"/>
</dbReference>
<comment type="caution">
    <text evidence="3">The sequence shown here is derived from an EMBL/GenBank/DDBJ whole genome shotgun (WGS) entry which is preliminary data.</text>
</comment>
<gene>
    <name evidence="3" type="primary">Pstk</name>
    <name evidence="3" type="ORF">NPIL_348581</name>
</gene>
<proteinExistence type="predicted"/>
<dbReference type="Pfam" id="PF08433">
    <property type="entry name" value="KTI12"/>
    <property type="match status" value="1"/>
</dbReference>
<dbReference type="GO" id="GO:0016301">
    <property type="term" value="F:kinase activity"/>
    <property type="evidence" value="ECO:0007669"/>
    <property type="project" value="UniProtKB-KW"/>
</dbReference>
<protein>
    <submittedName>
        <fullName evidence="3">L-seryl-tRNA(Sec) kinase</fullName>
    </submittedName>
</protein>
<dbReference type="Proteomes" id="UP000887013">
    <property type="component" value="Unassembled WGS sequence"/>
</dbReference>
<evidence type="ECO:0000313" key="4">
    <source>
        <dbReference type="Proteomes" id="UP000887013"/>
    </source>
</evidence>
<evidence type="ECO:0000256" key="2">
    <source>
        <dbReference type="ARBA" id="ARBA00022840"/>
    </source>
</evidence>
<dbReference type="GO" id="GO:0005524">
    <property type="term" value="F:ATP binding"/>
    <property type="evidence" value="ECO:0007669"/>
    <property type="project" value="UniProtKB-KW"/>
</dbReference>
<dbReference type="EMBL" id="BMAW01095261">
    <property type="protein sequence ID" value="GFS69429.1"/>
    <property type="molecule type" value="Genomic_DNA"/>
</dbReference>
<dbReference type="GO" id="GO:0000049">
    <property type="term" value="F:tRNA binding"/>
    <property type="evidence" value="ECO:0007669"/>
    <property type="project" value="TreeGrafter"/>
</dbReference>
<dbReference type="InterPro" id="IPR052648">
    <property type="entry name" value="Ser-tRNA(Sec)_kinase"/>
</dbReference>
<organism evidence="3 4">
    <name type="scientific">Nephila pilipes</name>
    <name type="common">Giant wood spider</name>
    <name type="synonym">Nephila maculata</name>
    <dbReference type="NCBI Taxonomy" id="299642"/>
    <lineage>
        <taxon>Eukaryota</taxon>
        <taxon>Metazoa</taxon>
        <taxon>Ecdysozoa</taxon>
        <taxon>Arthropoda</taxon>
        <taxon>Chelicerata</taxon>
        <taxon>Arachnida</taxon>
        <taxon>Araneae</taxon>
        <taxon>Araneomorphae</taxon>
        <taxon>Entelegynae</taxon>
        <taxon>Araneoidea</taxon>
        <taxon>Nephilidae</taxon>
        <taxon>Nephila</taxon>
    </lineage>
</organism>
<evidence type="ECO:0000313" key="3">
    <source>
        <dbReference type="EMBL" id="GFS69429.1"/>
    </source>
</evidence>
<dbReference type="SUPFAM" id="SSF52540">
    <property type="entry name" value="P-loop containing nucleoside triphosphate hydrolases"/>
    <property type="match status" value="1"/>
</dbReference>
<dbReference type="Gene3D" id="3.40.50.300">
    <property type="entry name" value="P-loop containing nucleotide triphosphate hydrolases"/>
    <property type="match status" value="1"/>
</dbReference>
<dbReference type="AlphaFoldDB" id="A0A8X6MNB3"/>
<name>A0A8X6MNB3_NEPPI</name>
<evidence type="ECO:0000256" key="1">
    <source>
        <dbReference type="ARBA" id="ARBA00022741"/>
    </source>
</evidence>
<dbReference type="OrthoDB" id="9972657at2759"/>
<dbReference type="PANTHER" id="PTHR20873:SF0">
    <property type="entry name" value="L-SERYL-TRNA(SEC) KINASE"/>
    <property type="match status" value="1"/>
</dbReference>
<sequence length="356" mass="41691">MSCIVVIGGLIGSGKTTLIDFFYDNDSELFEKNKESNNQKADKESKKKKIYKIVFDELCSLEEQEEMMKTLKGWRNFRSDLLMAAEYFINAACGTECLMKGPLTKRSQKLLAKIERLNDSFILVTDGIFFVEDNFYYRSMRYEWFQMARRMNIGFCEIFLQCPLTTAIHRNNIRGYSIPEQKIRMMVSTLEYPNPRQYKWEKYSLVFESSSEFKCCELIDMVKLIEEAAKNPAEKMLNEEKLEAQKLCSMSVVHQADKILRKIIGKQIVYLKENIFTTEDFESLVELTISIRQDIINGIRSRLIHLPEQLLSNFKTFGIEKVQKEFEEILNEIFENAWQEKRVDLLTSGKGIVETQ</sequence>
<dbReference type="InterPro" id="IPR027417">
    <property type="entry name" value="P-loop_NTPase"/>
</dbReference>
<accession>A0A8X6MNB3</accession>
<keyword evidence="4" id="KW-1185">Reference proteome</keyword>
<keyword evidence="1" id="KW-0547">Nucleotide-binding</keyword>